<keyword evidence="4" id="KW-0812">Transmembrane</keyword>
<evidence type="ECO:0000313" key="5">
    <source>
        <dbReference type="EMBL" id="CAG8589965.1"/>
    </source>
</evidence>
<dbReference type="AlphaFoldDB" id="A0A9N9G7C3"/>
<feature type="compositionally biased region" description="Low complexity" evidence="3">
    <location>
        <begin position="470"/>
        <end position="511"/>
    </location>
</feature>
<feature type="region of interest" description="Disordered" evidence="3">
    <location>
        <begin position="378"/>
        <end position="555"/>
    </location>
</feature>
<dbReference type="Proteomes" id="UP000789342">
    <property type="component" value="Unassembled WGS sequence"/>
</dbReference>
<keyword evidence="6" id="KW-1185">Reference proteome</keyword>
<dbReference type="OrthoDB" id="432528at2759"/>
<gene>
    <name evidence="5" type="ORF">AMORRO_LOCUS7300</name>
</gene>
<evidence type="ECO:0000256" key="3">
    <source>
        <dbReference type="SAM" id="MobiDB-lite"/>
    </source>
</evidence>
<evidence type="ECO:0000256" key="2">
    <source>
        <dbReference type="ARBA" id="ARBA00022737"/>
    </source>
</evidence>
<comment type="caution">
    <text evidence="5">The sequence shown here is derived from an EMBL/GenBank/DDBJ whole genome shotgun (WGS) entry which is preliminary data.</text>
</comment>
<accession>A0A9N9G7C3</accession>
<dbReference type="PANTHER" id="PTHR46093">
    <property type="entry name" value="ACYL-COA-BINDING DOMAIN-CONTAINING PROTEIN 5"/>
    <property type="match status" value="1"/>
</dbReference>
<dbReference type="PANTHER" id="PTHR46093:SF18">
    <property type="entry name" value="FIBRONECTIN TYPE-III DOMAIN-CONTAINING PROTEIN"/>
    <property type="match status" value="1"/>
</dbReference>
<keyword evidence="4" id="KW-1133">Transmembrane helix</keyword>
<proteinExistence type="predicted"/>
<organism evidence="5 6">
    <name type="scientific">Acaulospora morrowiae</name>
    <dbReference type="NCBI Taxonomy" id="94023"/>
    <lineage>
        <taxon>Eukaryota</taxon>
        <taxon>Fungi</taxon>
        <taxon>Fungi incertae sedis</taxon>
        <taxon>Mucoromycota</taxon>
        <taxon>Glomeromycotina</taxon>
        <taxon>Glomeromycetes</taxon>
        <taxon>Diversisporales</taxon>
        <taxon>Acaulosporaceae</taxon>
        <taxon>Acaulospora</taxon>
    </lineage>
</organism>
<feature type="compositionally biased region" description="Low complexity" evidence="3">
    <location>
        <begin position="416"/>
        <end position="430"/>
    </location>
</feature>
<keyword evidence="1" id="KW-0880">Kelch repeat</keyword>
<feature type="compositionally biased region" description="Polar residues" evidence="3">
    <location>
        <begin position="380"/>
        <end position="415"/>
    </location>
</feature>
<evidence type="ECO:0000256" key="4">
    <source>
        <dbReference type="SAM" id="Phobius"/>
    </source>
</evidence>
<dbReference type="EMBL" id="CAJVPV010005390">
    <property type="protein sequence ID" value="CAG8589965.1"/>
    <property type="molecule type" value="Genomic_DNA"/>
</dbReference>
<dbReference type="SUPFAM" id="SSF117281">
    <property type="entry name" value="Kelch motif"/>
    <property type="match status" value="1"/>
</dbReference>
<protein>
    <submittedName>
        <fullName evidence="5">13114_t:CDS:1</fullName>
    </submittedName>
</protein>
<keyword evidence="4" id="KW-0472">Membrane</keyword>
<dbReference type="Pfam" id="PF24681">
    <property type="entry name" value="Kelch_KLHDC2_KLHL20_DRC7"/>
    <property type="match status" value="1"/>
</dbReference>
<dbReference type="Gene3D" id="2.120.10.80">
    <property type="entry name" value="Kelch-type beta propeller"/>
    <property type="match status" value="3"/>
</dbReference>
<keyword evidence="2" id="KW-0677">Repeat</keyword>
<evidence type="ECO:0000313" key="6">
    <source>
        <dbReference type="Proteomes" id="UP000789342"/>
    </source>
</evidence>
<dbReference type="InterPro" id="IPR015915">
    <property type="entry name" value="Kelch-typ_b-propeller"/>
</dbReference>
<evidence type="ECO:0000256" key="1">
    <source>
        <dbReference type="ARBA" id="ARBA00022441"/>
    </source>
</evidence>
<feature type="compositionally biased region" description="Polar residues" evidence="3">
    <location>
        <begin position="455"/>
        <end position="465"/>
    </location>
</feature>
<sequence>PGPRFSHASALINDKLYVMGGFVPGNSELPINSDFFFLDVTEIPLSKPSTDLSHLTVTSTCWATAVAGGRDGSQFIIFGGHNGSLILAFDTTTSTWLQPTILGIPPIRRKKTQAVIDSSGKMYIFGGSTDYPVLKFFNDMIILDTISWSWNVEVFNNSPSPRDSFTAVILPSGIIVYIGGSSSDGYYIPMEQIHTFDTLSLSWSSMNATGTIPSSRCGASSVLTTDGRVFVFGGSIRVTDDIYEEAYPNLAVLDTTKTPYEWSTPRTTNTAPPSLSWHSSTLVNDIIIIAFGNITNYGPSSEIYMLDTRSYTWITSGPAFSLSYQMVKRSNNDTSSSSSPISTSGIVGIAIGAAFFGILIALFTIVLFYRRYKRKKARNATDSSTSSSQVLTTPNAISNNSNLIPSNQQYLKTPTSNNNNLILSNQQYPKTPTPKPQLPPQKHIIQYQFVPDPNPSLNTPYNSQPVAVIPSSGSSYHQYSPQSQYYPAPQPQSSLVMPTFQPSPVQQSLSVPLPPPSPFPSTSSQYHQSSPQRSPRISPQSSTSFQQPPVMPHFQ</sequence>
<feature type="non-terminal residue" evidence="5">
    <location>
        <position position="1"/>
    </location>
</feature>
<feature type="compositionally biased region" description="Low complexity" evidence="3">
    <location>
        <begin position="520"/>
        <end position="548"/>
    </location>
</feature>
<feature type="transmembrane region" description="Helical" evidence="4">
    <location>
        <begin position="345"/>
        <end position="369"/>
    </location>
</feature>
<reference evidence="5" key="1">
    <citation type="submission" date="2021-06" db="EMBL/GenBank/DDBJ databases">
        <authorList>
            <person name="Kallberg Y."/>
            <person name="Tangrot J."/>
            <person name="Rosling A."/>
        </authorList>
    </citation>
    <scope>NUCLEOTIDE SEQUENCE</scope>
    <source>
        <strain evidence="5">CL551</strain>
    </source>
</reference>
<name>A0A9N9G7C3_9GLOM</name>